<dbReference type="SMR" id="A2EI75"/>
<accession>A2EI75</accession>
<dbReference type="VEuPathDB" id="TrichDB:TVAGG3_0858770"/>
<dbReference type="EMBL" id="DS113395">
    <property type="protein sequence ID" value="EAY07635.1"/>
    <property type="molecule type" value="Genomic_DNA"/>
</dbReference>
<reference evidence="1" key="1">
    <citation type="submission" date="2006-10" db="EMBL/GenBank/DDBJ databases">
        <authorList>
            <person name="Amadeo P."/>
            <person name="Zhao Q."/>
            <person name="Wortman J."/>
            <person name="Fraser-Liggett C."/>
            <person name="Carlton J."/>
        </authorList>
    </citation>
    <scope>NUCLEOTIDE SEQUENCE</scope>
    <source>
        <strain evidence="1">G3</strain>
    </source>
</reference>
<dbReference type="RefSeq" id="XP_001319858.1">
    <property type="nucleotide sequence ID" value="XM_001319823.1"/>
</dbReference>
<sequence length="377" mass="44068">MYTKSSVFYQNLENEDDFSDDEDILIKKKMLLANIQDQNPHFMQIQKYVENFVKNQCICVNKLSEFESESEYKYLLGEITGDFYLSNVHQFLDLFSDNMIENPSLAKYWHKLLAMFIPQVSINDIEDYVIPYCSENYKKEGVGSIILNVLNVEGISTDLIIPLLFKLNDSEFVQAYTTISFTYPHLTLNSCSLYHRLIDSNDPRILVAIRQKFSKKQIIEYGTQEFVLNKISKERAWQAPGLKFLQATAQEIGNIDEIGLKIFDLSNSYLFDIKEAMINYFHHYLNRFSNNAMNSLEHKNFLLMIFNLVEGIICPQYLTKTLEILLFFLRKNRTQVINLYSKHTETFNNYATKSKDSSVKSLAENILKTMKTIKRES</sequence>
<proteinExistence type="predicted"/>
<evidence type="ECO:0000313" key="1">
    <source>
        <dbReference type="EMBL" id="EAY07635.1"/>
    </source>
</evidence>
<dbReference type="VEuPathDB" id="TrichDB:TVAG_429990"/>
<keyword evidence="2" id="KW-1185">Reference proteome</keyword>
<protein>
    <submittedName>
        <fullName evidence="1">Uncharacterized protein</fullName>
    </submittedName>
</protein>
<organism evidence="1 2">
    <name type="scientific">Trichomonas vaginalis (strain ATCC PRA-98 / G3)</name>
    <dbReference type="NCBI Taxonomy" id="412133"/>
    <lineage>
        <taxon>Eukaryota</taxon>
        <taxon>Metamonada</taxon>
        <taxon>Parabasalia</taxon>
        <taxon>Trichomonadida</taxon>
        <taxon>Trichomonadidae</taxon>
        <taxon>Trichomonas</taxon>
    </lineage>
</organism>
<dbReference type="AlphaFoldDB" id="A2EI75"/>
<dbReference type="KEGG" id="tva:4765528"/>
<gene>
    <name evidence="1" type="ORF">TVAG_429990</name>
</gene>
<dbReference type="Proteomes" id="UP000001542">
    <property type="component" value="Unassembled WGS sequence"/>
</dbReference>
<name>A2EI75_TRIV3</name>
<reference evidence="1" key="2">
    <citation type="journal article" date="2007" name="Science">
        <title>Draft genome sequence of the sexually transmitted pathogen Trichomonas vaginalis.</title>
        <authorList>
            <person name="Carlton J.M."/>
            <person name="Hirt R.P."/>
            <person name="Silva J.C."/>
            <person name="Delcher A.L."/>
            <person name="Schatz M."/>
            <person name="Zhao Q."/>
            <person name="Wortman J.R."/>
            <person name="Bidwell S.L."/>
            <person name="Alsmark U.C.M."/>
            <person name="Besteiro S."/>
            <person name="Sicheritz-Ponten T."/>
            <person name="Noel C.J."/>
            <person name="Dacks J.B."/>
            <person name="Foster P.G."/>
            <person name="Simillion C."/>
            <person name="Van de Peer Y."/>
            <person name="Miranda-Saavedra D."/>
            <person name="Barton G.J."/>
            <person name="Westrop G.D."/>
            <person name="Mueller S."/>
            <person name="Dessi D."/>
            <person name="Fiori P.L."/>
            <person name="Ren Q."/>
            <person name="Paulsen I."/>
            <person name="Zhang H."/>
            <person name="Bastida-Corcuera F.D."/>
            <person name="Simoes-Barbosa A."/>
            <person name="Brown M.T."/>
            <person name="Hayes R.D."/>
            <person name="Mukherjee M."/>
            <person name="Okumura C.Y."/>
            <person name="Schneider R."/>
            <person name="Smith A.J."/>
            <person name="Vanacova S."/>
            <person name="Villalvazo M."/>
            <person name="Haas B.J."/>
            <person name="Pertea M."/>
            <person name="Feldblyum T.V."/>
            <person name="Utterback T.R."/>
            <person name="Shu C.L."/>
            <person name="Osoegawa K."/>
            <person name="de Jong P.J."/>
            <person name="Hrdy I."/>
            <person name="Horvathova L."/>
            <person name="Zubacova Z."/>
            <person name="Dolezal P."/>
            <person name="Malik S.B."/>
            <person name="Logsdon J.M. Jr."/>
            <person name="Henze K."/>
            <person name="Gupta A."/>
            <person name="Wang C.C."/>
            <person name="Dunne R.L."/>
            <person name="Upcroft J.A."/>
            <person name="Upcroft P."/>
            <person name="White O."/>
            <person name="Salzberg S.L."/>
            <person name="Tang P."/>
            <person name="Chiu C.-H."/>
            <person name="Lee Y.-S."/>
            <person name="Embley T.M."/>
            <person name="Coombs G.H."/>
            <person name="Mottram J.C."/>
            <person name="Tachezy J."/>
            <person name="Fraser-Liggett C.M."/>
            <person name="Johnson P.J."/>
        </authorList>
    </citation>
    <scope>NUCLEOTIDE SEQUENCE [LARGE SCALE GENOMIC DNA]</scope>
    <source>
        <strain evidence="1">G3</strain>
    </source>
</reference>
<dbReference type="InParanoid" id="A2EI75"/>
<evidence type="ECO:0000313" key="2">
    <source>
        <dbReference type="Proteomes" id="UP000001542"/>
    </source>
</evidence>